<evidence type="ECO:0000313" key="10">
    <source>
        <dbReference type="EMBL" id="GAA0449824.1"/>
    </source>
</evidence>
<feature type="transmembrane region" description="Helical" evidence="8">
    <location>
        <begin position="144"/>
        <end position="164"/>
    </location>
</feature>
<dbReference type="CDD" id="cd06261">
    <property type="entry name" value="TM_PBP2"/>
    <property type="match status" value="2"/>
</dbReference>
<keyword evidence="5 8" id="KW-0812">Transmembrane</keyword>
<dbReference type="PROSITE" id="PS50928">
    <property type="entry name" value="ABC_TM1"/>
    <property type="match status" value="2"/>
</dbReference>
<keyword evidence="7 8" id="KW-0472">Membrane</keyword>
<dbReference type="Proteomes" id="UP001500962">
    <property type="component" value="Unassembled WGS sequence"/>
</dbReference>
<dbReference type="PANTHER" id="PTHR43357">
    <property type="entry name" value="INNER MEMBRANE ABC TRANSPORTER PERMEASE PROTEIN YDCV"/>
    <property type="match status" value="1"/>
</dbReference>
<proteinExistence type="inferred from homology"/>
<evidence type="ECO:0000256" key="5">
    <source>
        <dbReference type="ARBA" id="ARBA00022692"/>
    </source>
</evidence>
<dbReference type="GeneID" id="71762233"/>
<feature type="transmembrane region" description="Helical" evidence="8">
    <location>
        <begin position="453"/>
        <end position="474"/>
    </location>
</feature>
<evidence type="ECO:0000256" key="3">
    <source>
        <dbReference type="ARBA" id="ARBA00022475"/>
    </source>
</evidence>
<dbReference type="Gene3D" id="1.10.3720.10">
    <property type="entry name" value="MetI-like"/>
    <property type="match status" value="2"/>
</dbReference>
<feature type="transmembrane region" description="Helical" evidence="8">
    <location>
        <begin position="61"/>
        <end position="87"/>
    </location>
</feature>
<feature type="transmembrane region" description="Helical" evidence="8">
    <location>
        <begin position="503"/>
        <end position="526"/>
    </location>
</feature>
<keyword evidence="6 8" id="KW-1133">Transmembrane helix</keyword>
<feature type="transmembrane region" description="Helical" evidence="8">
    <location>
        <begin position="293"/>
        <end position="316"/>
    </location>
</feature>
<evidence type="ECO:0000313" key="13">
    <source>
        <dbReference type="Proteomes" id="UP001500962"/>
    </source>
</evidence>
<keyword evidence="3" id="KW-1003">Cell membrane</keyword>
<evidence type="ECO:0000256" key="2">
    <source>
        <dbReference type="ARBA" id="ARBA00022448"/>
    </source>
</evidence>
<feature type="domain" description="ABC transmembrane type-1" evidence="9">
    <location>
        <begin position="335"/>
        <end position="525"/>
    </location>
</feature>
<keyword evidence="12" id="KW-1185">Reference proteome</keyword>
<dbReference type="InterPro" id="IPR000515">
    <property type="entry name" value="MetI-like"/>
</dbReference>
<evidence type="ECO:0000256" key="8">
    <source>
        <dbReference type="RuleBase" id="RU363032"/>
    </source>
</evidence>
<feature type="transmembrane region" description="Helical" evidence="8">
    <location>
        <begin position="99"/>
        <end position="124"/>
    </location>
</feature>
<dbReference type="SUPFAM" id="SSF161098">
    <property type="entry name" value="MetI-like"/>
    <property type="match status" value="2"/>
</dbReference>
<dbReference type="Proteomes" id="UP000830542">
    <property type="component" value="Chromosome"/>
</dbReference>
<dbReference type="Pfam" id="PF00528">
    <property type="entry name" value="BPD_transp_1"/>
    <property type="match status" value="2"/>
</dbReference>
<protein>
    <submittedName>
        <fullName evidence="10">Iron ABC transporter permease</fullName>
    </submittedName>
</protein>
<evidence type="ECO:0000313" key="12">
    <source>
        <dbReference type="Proteomes" id="UP000830542"/>
    </source>
</evidence>
<keyword evidence="2 8" id="KW-0813">Transport</keyword>
<comment type="similarity">
    <text evidence="8">Belongs to the binding-protein-dependent transport system permease family.</text>
</comment>
<evidence type="ECO:0000256" key="1">
    <source>
        <dbReference type="ARBA" id="ARBA00004429"/>
    </source>
</evidence>
<dbReference type="KEGG" id="hdo:MUK72_10255"/>
<reference evidence="10" key="1">
    <citation type="journal article" date="2014" name="Int. J. Syst. Evol. Microbiol.">
        <title>Complete genome sequence of Corynebacterium casei LMG S-19264T (=DSM 44701T), isolated from a smear-ripened cheese.</title>
        <authorList>
            <consortium name="US DOE Joint Genome Institute (JGI-PGF)"/>
            <person name="Walter F."/>
            <person name="Albersmeier A."/>
            <person name="Kalinowski J."/>
            <person name="Ruckert C."/>
        </authorList>
    </citation>
    <scope>NUCLEOTIDE SEQUENCE</scope>
    <source>
        <strain evidence="10">JCM 12289</strain>
    </source>
</reference>
<reference evidence="10" key="3">
    <citation type="submission" date="2023-12" db="EMBL/GenBank/DDBJ databases">
        <authorList>
            <person name="Sun Q."/>
            <person name="Inoue M."/>
        </authorList>
    </citation>
    <scope>NUCLEOTIDE SEQUENCE</scope>
    <source>
        <strain evidence="10">JCM 12289</strain>
    </source>
</reference>
<evidence type="ECO:0000256" key="4">
    <source>
        <dbReference type="ARBA" id="ARBA00022519"/>
    </source>
</evidence>
<evidence type="ECO:0000313" key="11">
    <source>
        <dbReference type="EMBL" id="UOO94349.1"/>
    </source>
</evidence>
<dbReference type="PANTHER" id="PTHR43357:SF3">
    <property type="entry name" value="FE(3+)-TRANSPORT SYSTEM PERMEASE PROTEIN FBPB 2"/>
    <property type="match status" value="1"/>
</dbReference>
<evidence type="ECO:0000256" key="6">
    <source>
        <dbReference type="ARBA" id="ARBA00022989"/>
    </source>
</evidence>
<dbReference type="AlphaFoldDB" id="A0AAV3SBB9"/>
<dbReference type="GO" id="GO:0055085">
    <property type="term" value="P:transmembrane transport"/>
    <property type="evidence" value="ECO:0007669"/>
    <property type="project" value="InterPro"/>
</dbReference>
<dbReference type="InterPro" id="IPR035906">
    <property type="entry name" value="MetI-like_sf"/>
</dbReference>
<feature type="domain" description="ABC transmembrane type-1" evidence="9">
    <location>
        <begin position="64"/>
        <end position="262"/>
    </location>
</feature>
<feature type="transmembrane region" description="Helical" evidence="8">
    <location>
        <begin position="336"/>
        <end position="356"/>
    </location>
</feature>
<dbReference type="GO" id="GO:0005886">
    <property type="term" value="C:plasma membrane"/>
    <property type="evidence" value="ECO:0007669"/>
    <property type="project" value="UniProtKB-SubCell"/>
</dbReference>
<sequence length="534" mass="56260">MSTLGDGRIDIDRGTVLRGGLLALAGAIALAVVAPIAWLVVRAFDMGIESALALLSSPSTVQITINSALLVAAVTAGSVLLGVPLAVLTARTDLPFRRFWTVLLALPLVVPSYIGAFAFVSAFGPRGTLADLLAPLGIESIPTIYGLQGTVLVLTLFVYPYVFLTTRAALLSFDASQIEAARTLNHSYLGAFRRIVLPQIAPGIAAGALLVGLYTLSDFGTPSIMHYDVFTRMIFVEYNAFGRGRAALLSVLLLGLTVAILGIESRLSADDGNAYAGGRRGYTISLGAWKWPALAFCTLVVALCLIVPLGVLALWLFRGGPGYSAGGFAFEWSYGLNSVVVAALAALVATLAALPVGYLSARTDGPLTDLFDRMTYLGYAAPGVVVGFALVYFGVRYLPGLYQTLPLLIFGYVVRFIPQAVGTTQSSVLQVDRSLLEAARTLGHSPLASFRRVTLPLIAPGVVAGAALVFLTTMKELPATLLLHPSGFKTLVTYIWQVQDAGYYGAAAVPALVLVAVSGLSMLVILTQEGDDVR</sequence>
<keyword evidence="4" id="KW-0997">Cell inner membrane</keyword>
<accession>A0AAV3SBB9</accession>
<gene>
    <name evidence="10" type="ORF">GCM10008985_01640</name>
    <name evidence="11" type="ORF">MUK72_10255</name>
</gene>
<reference evidence="11" key="2">
    <citation type="submission" date="2022-04" db="EMBL/GenBank/DDBJ databases">
        <title>Sequencing and genomic assembly of Halococcus dombrowskii.</title>
        <authorList>
            <person name="Lim S.W."/>
            <person name="MacLea K.S."/>
        </authorList>
    </citation>
    <scope>NUCLEOTIDE SEQUENCE</scope>
    <source>
        <strain evidence="11">H4</strain>
    </source>
</reference>
<feature type="transmembrane region" description="Helical" evidence="8">
    <location>
        <begin position="376"/>
        <end position="395"/>
    </location>
</feature>
<feature type="transmembrane region" description="Helical" evidence="8">
    <location>
        <begin position="246"/>
        <end position="263"/>
    </location>
</feature>
<dbReference type="RefSeq" id="WP_244699835.1">
    <property type="nucleotide sequence ID" value="NZ_BAAADN010000002.1"/>
</dbReference>
<evidence type="ECO:0000259" key="9">
    <source>
        <dbReference type="PROSITE" id="PS50928"/>
    </source>
</evidence>
<dbReference type="EMBL" id="CP095005">
    <property type="protein sequence ID" value="UOO94349.1"/>
    <property type="molecule type" value="Genomic_DNA"/>
</dbReference>
<evidence type="ECO:0000256" key="7">
    <source>
        <dbReference type="ARBA" id="ARBA00023136"/>
    </source>
</evidence>
<feature type="transmembrane region" description="Helical" evidence="8">
    <location>
        <begin position="21"/>
        <end position="41"/>
    </location>
</feature>
<comment type="subcellular location">
    <subcellularLocation>
        <location evidence="1">Cell inner membrane</location>
        <topology evidence="1">Multi-pass membrane protein</topology>
    </subcellularLocation>
    <subcellularLocation>
        <location evidence="8">Cell membrane</location>
        <topology evidence="8">Multi-pass membrane protein</topology>
    </subcellularLocation>
</comment>
<dbReference type="EMBL" id="BAAADN010000002">
    <property type="protein sequence ID" value="GAA0449824.1"/>
    <property type="molecule type" value="Genomic_DNA"/>
</dbReference>
<organism evidence="10 13">
    <name type="scientific">Halococcus dombrowskii</name>
    <dbReference type="NCBI Taxonomy" id="179637"/>
    <lineage>
        <taxon>Archaea</taxon>
        <taxon>Methanobacteriati</taxon>
        <taxon>Methanobacteriota</taxon>
        <taxon>Stenosarchaea group</taxon>
        <taxon>Halobacteria</taxon>
        <taxon>Halobacteriales</taxon>
        <taxon>Halococcaceae</taxon>
        <taxon>Halococcus</taxon>
    </lineage>
</organism>
<name>A0AAV3SBB9_HALDO</name>